<gene>
    <name evidence="4" type="ORF">A2Z33_03485</name>
</gene>
<evidence type="ECO:0000313" key="5">
    <source>
        <dbReference type="Proteomes" id="UP000178448"/>
    </source>
</evidence>
<dbReference type="Gene3D" id="2.60.40.420">
    <property type="entry name" value="Cupredoxins - blue copper proteins"/>
    <property type="match status" value="1"/>
</dbReference>
<evidence type="ECO:0000259" key="2">
    <source>
        <dbReference type="Pfam" id="PF13386"/>
    </source>
</evidence>
<dbReference type="SUPFAM" id="SSF49503">
    <property type="entry name" value="Cupredoxins"/>
    <property type="match status" value="1"/>
</dbReference>
<keyword evidence="1" id="KW-0812">Transmembrane</keyword>
<organism evidence="4 5">
    <name type="scientific">Candidatus Gottesmanbacteria bacterium RBG_16_52_11</name>
    <dbReference type="NCBI Taxonomy" id="1798374"/>
    <lineage>
        <taxon>Bacteria</taxon>
        <taxon>Candidatus Gottesmaniibacteriota</taxon>
    </lineage>
</organism>
<dbReference type="InterPro" id="IPR008972">
    <property type="entry name" value="Cupredoxin"/>
</dbReference>
<feature type="transmembrane region" description="Helical" evidence="1">
    <location>
        <begin position="81"/>
        <end position="99"/>
    </location>
</feature>
<keyword evidence="1" id="KW-0472">Membrane</keyword>
<feature type="transmembrane region" description="Helical" evidence="1">
    <location>
        <begin position="161"/>
        <end position="186"/>
    </location>
</feature>
<evidence type="ECO:0000313" key="4">
    <source>
        <dbReference type="EMBL" id="OGG04191.1"/>
    </source>
</evidence>
<feature type="domain" description="Urease accessory protein UreH-like transmembrane" evidence="2">
    <location>
        <begin position="7"/>
        <end position="207"/>
    </location>
</feature>
<feature type="transmembrane region" description="Helical" evidence="1">
    <location>
        <begin position="6"/>
        <end position="27"/>
    </location>
</feature>
<sequence length="337" mass="35156">MGNIWLAFLTGLTTGGISCLAVQGGLLTSAVSGKSGDRNVKSLKWQPVAAFLGAKLVSHAILGFILGILGSLVMLTPKGLGAIQILAGIFMLATAARIADIHPVFRRFVITPPRWSYRLLRKTSLSGSAFAPALVGFLSVIMPCGVTQAMMALAVSTGNPLAGTGIMAAFVLGTGPVFFVLGAAVIKLLERQAFAYIAAGIILIFGLMSINGGLVMRGSIYTLNNYLKAATGGQATGPSGNPKAKLDAEGVQEVTITVGNYGYESDTSVLKAGIPVRLKLNTDGVRSCSRAFTIPDLGIQKVLPETGETVIEFTPKKTGKLVYSCSMGMYSGEFTVQ</sequence>
<dbReference type="AlphaFoldDB" id="A0A1F5YVE8"/>
<evidence type="ECO:0000256" key="1">
    <source>
        <dbReference type="SAM" id="Phobius"/>
    </source>
</evidence>
<dbReference type="PANTHER" id="PTHR42208:SF1">
    <property type="entry name" value="HEAVY METAL TRANSPORTER"/>
    <property type="match status" value="1"/>
</dbReference>
<dbReference type="EMBL" id="MFJD01000004">
    <property type="protein sequence ID" value="OGG04191.1"/>
    <property type="molecule type" value="Genomic_DNA"/>
</dbReference>
<dbReference type="STRING" id="1798374.A2Z33_03485"/>
<proteinExistence type="predicted"/>
<evidence type="ECO:0008006" key="6">
    <source>
        <dbReference type="Google" id="ProtNLM"/>
    </source>
</evidence>
<feature type="domain" description="EfeO-type cupredoxin-like" evidence="3">
    <location>
        <begin position="247"/>
        <end position="336"/>
    </location>
</feature>
<dbReference type="Pfam" id="PF13386">
    <property type="entry name" value="DsbD_2"/>
    <property type="match status" value="1"/>
</dbReference>
<feature type="transmembrane region" description="Helical" evidence="1">
    <location>
        <begin position="119"/>
        <end position="141"/>
    </location>
</feature>
<keyword evidence="1" id="KW-1133">Transmembrane helix</keyword>
<dbReference type="Pfam" id="PF13473">
    <property type="entry name" value="Cupredoxin_1"/>
    <property type="match status" value="1"/>
</dbReference>
<name>A0A1F5YVE8_9BACT</name>
<accession>A0A1F5YVE8</accession>
<comment type="caution">
    <text evidence="4">The sequence shown here is derived from an EMBL/GenBank/DDBJ whole genome shotgun (WGS) entry which is preliminary data.</text>
</comment>
<feature type="transmembrane region" description="Helical" evidence="1">
    <location>
        <begin position="48"/>
        <end position="75"/>
    </location>
</feature>
<dbReference type="InterPro" id="IPR039447">
    <property type="entry name" value="UreH-like_TM_dom"/>
</dbReference>
<dbReference type="Proteomes" id="UP000178448">
    <property type="component" value="Unassembled WGS sequence"/>
</dbReference>
<feature type="transmembrane region" description="Helical" evidence="1">
    <location>
        <begin position="193"/>
        <end position="216"/>
    </location>
</feature>
<reference evidence="4 5" key="1">
    <citation type="journal article" date="2016" name="Nat. Commun.">
        <title>Thousands of microbial genomes shed light on interconnected biogeochemical processes in an aquifer system.</title>
        <authorList>
            <person name="Anantharaman K."/>
            <person name="Brown C.T."/>
            <person name="Hug L.A."/>
            <person name="Sharon I."/>
            <person name="Castelle C.J."/>
            <person name="Probst A.J."/>
            <person name="Thomas B.C."/>
            <person name="Singh A."/>
            <person name="Wilkins M.J."/>
            <person name="Karaoz U."/>
            <person name="Brodie E.L."/>
            <person name="Williams K.H."/>
            <person name="Hubbard S.S."/>
            <person name="Banfield J.F."/>
        </authorList>
    </citation>
    <scope>NUCLEOTIDE SEQUENCE [LARGE SCALE GENOMIC DNA]</scope>
</reference>
<protein>
    <recommendedName>
        <fullName evidence="6">Urease accessory protein UreH-like transmembrane domain-containing protein</fullName>
    </recommendedName>
</protein>
<dbReference type="PANTHER" id="PTHR42208">
    <property type="entry name" value="HEAVY METAL TRANSPORTER-RELATED"/>
    <property type="match status" value="1"/>
</dbReference>
<dbReference type="InterPro" id="IPR028096">
    <property type="entry name" value="EfeO_Cupredoxin"/>
</dbReference>
<evidence type="ECO:0000259" key="3">
    <source>
        <dbReference type="Pfam" id="PF13473"/>
    </source>
</evidence>